<name>A0ABP1G948_9CHLO</name>
<proteinExistence type="predicted"/>
<organism evidence="3 4">
    <name type="scientific">Coccomyxa viridis</name>
    <dbReference type="NCBI Taxonomy" id="1274662"/>
    <lineage>
        <taxon>Eukaryota</taxon>
        <taxon>Viridiplantae</taxon>
        <taxon>Chlorophyta</taxon>
        <taxon>core chlorophytes</taxon>
        <taxon>Trebouxiophyceae</taxon>
        <taxon>Trebouxiophyceae incertae sedis</taxon>
        <taxon>Coccomyxaceae</taxon>
        <taxon>Coccomyxa</taxon>
    </lineage>
</organism>
<dbReference type="InterPro" id="IPR029058">
    <property type="entry name" value="AB_hydrolase_fold"/>
</dbReference>
<dbReference type="Proteomes" id="UP001497392">
    <property type="component" value="Unassembled WGS sequence"/>
</dbReference>
<feature type="domain" description="AB hydrolase-1" evidence="2">
    <location>
        <begin position="385"/>
        <end position="474"/>
    </location>
</feature>
<dbReference type="EMBL" id="CAXHTA020000017">
    <property type="protein sequence ID" value="CAL5227064.1"/>
    <property type="molecule type" value="Genomic_DNA"/>
</dbReference>
<dbReference type="PANTHER" id="PTHR37471:SF1">
    <property type="entry name" value="AB HYDROLASE-1 DOMAIN-CONTAINING PROTEIN"/>
    <property type="match status" value="1"/>
</dbReference>
<evidence type="ECO:0000313" key="3">
    <source>
        <dbReference type="EMBL" id="CAL5227064.1"/>
    </source>
</evidence>
<evidence type="ECO:0000256" key="1">
    <source>
        <dbReference type="SAM" id="MobiDB-lite"/>
    </source>
</evidence>
<evidence type="ECO:0000313" key="4">
    <source>
        <dbReference type="Proteomes" id="UP001497392"/>
    </source>
</evidence>
<evidence type="ECO:0000259" key="2">
    <source>
        <dbReference type="Pfam" id="PF00561"/>
    </source>
</evidence>
<dbReference type="SUPFAM" id="SSF53474">
    <property type="entry name" value="alpha/beta-Hydrolases"/>
    <property type="match status" value="1"/>
</dbReference>
<dbReference type="Gene3D" id="3.40.50.1820">
    <property type="entry name" value="alpha/beta hydrolase"/>
    <property type="match status" value="1"/>
</dbReference>
<accession>A0ABP1G948</accession>
<protein>
    <submittedName>
        <fullName evidence="3">G9968 protein</fullName>
    </submittedName>
</protein>
<dbReference type="Pfam" id="PF00561">
    <property type="entry name" value="Abhydrolase_1"/>
    <property type="match status" value="1"/>
</dbReference>
<keyword evidence="4" id="KW-1185">Reference proteome</keyword>
<feature type="region of interest" description="Disordered" evidence="1">
    <location>
        <begin position="242"/>
        <end position="303"/>
    </location>
</feature>
<comment type="caution">
    <text evidence="3">The sequence shown here is derived from an EMBL/GenBank/DDBJ whole genome shotgun (WGS) entry which is preliminary data.</text>
</comment>
<sequence>MGLLGSRDPLYHPSKLNDAASSLAVAAVGASSAVAALLYWEVLNGWGRCLTAWLLIETVFYFAQCWRHGYTSRATVKDAQIDPAFRPVVEERLLDLGAIFGIEDFLSGWFKDAPFDSLKRGNVEDFIAYGFYAKRTEDLSEEEHQVITSYIDRNEQKFGVTFEAGRNPDVEFMAHLWEPLRWMHKPLIVYIFAECIWLSTDCLLRVLGFRAYKHHNGLRYWMMSPLVVRKAAAAVEANGSASSFSSSITSSSSSRASASPPWTSSEASIACSGSSSPEETSSPRRPASEQLASPPASPATQAAQTLRRLFRKPRLDFKLWEKAQSLPLPAMSKDAPENSPIFFLHGVGFGLTPYIHFIHEIMRAFPTRPIILLESRHVSVCLHWHALSTDEMALAAKEILHKHGWQQAAFIGHSYGTFVMSRIAQLHQSIVQSMVLMDPVCMLTIYPQLLRNFVYKMPNFMRMNSLLGFVDSLRFVFSRDLMVAESFCRKFVWHRECLWPQELPPACMLVLAAEDDLVPSKLVREMLQKMNHPCEVMYHPTAGHGGFLLSHGWRRQVLANIKVIVATGADLAAKSAKLLQ</sequence>
<dbReference type="PANTHER" id="PTHR37471">
    <property type="entry name" value="UNNAMED PRODUCT"/>
    <property type="match status" value="1"/>
</dbReference>
<reference evidence="3 4" key="1">
    <citation type="submission" date="2024-06" db="EMBL/GenBank/DDBJ databases">
        <authorList>
            <person name="Kraege A."/>
            <person name="Thomma B."/>
        </authorList>
    </citation>
    <scope>NUCLEOTIDE SEQUENCE [LARGE SCALE GENOMIC DNA]</scope>
</reference>
<dbReference type="InterPro" id="IPR000073">
    <property type="entry name" value="AB_hydrolase_1"/>
</dbReference>
<gene>
    <name evidence="3" type="primary">g9968</name>
    <name evidence="3" type="ORF">VP750_LOCUS8970</name>
</gene>